<dbReference type="AlphaFoldDB" id="A0A3E1F0C6"/>
<feature type="transmembrane region" description="Helical" evidence="2">
    <location>
        <begin position="244"/>
        <end position="263"/>
    </location>
</feature>
<keyword evidence="5" id="KW-1185">Reference proteome</keyword>
<dbReference type="GO" id="GO:0006629">
    <property type="term" value="P:lipid metabolic process"/>
    <property type="evidence" value="ECO:0007669"/>
    <property type="project" value="UniProtKB-KW"/>
</dbReference>
<feature type="transmembrane region" description="Helical" evidence="2">
    <location>
        <begin position="300"/>
        <end position="320"/>
    </location>
</feature>
<dbReference type="SUPFAM" id="SSF52151">
    <property type="entry name" value="FabD/lysophospholipase-like"/>
    <property type="match status" value="1"/>
</dbReference>
<dbReference type="OrthoDB" id="1488930at2"/>
<reference evidence="4 5" key="1">
    <citation type="submission" date="2018-08" db="EMBL/GenBank/DDBJ databases">
        <title>The draft genome squence of Brumimicrobium sp. N62.</title>
        <authorList>
            <person name="Du Z.-J."/>
            <person name="Luo H.-R."/>
        </authorList>
    </citation>
    <scope>NUCLEOTIDE SEQUENCE [LARGE SCALE GENOMIC DNA]</scope>
    <source>
        <strain evidence="4 5">N62</strain>
    </source>
</reference>
<feature type="transmembrane region" description="Helical" evidence="2">
    <location>
        <begin position="68"/>
        <end position="90"/>
    </location>
</feature>
<evidence type="ECO:0000256" key="1">
    <source>
        <dbReference type="ARBA" id="ARBA00023098"/>
    </source>
</evidence>
<feature type="domain" description="PNPLA" evidence="3">
    <location>
        <begin position="385"/>
        <end position="618"/>
    </location>
</feature>
<dbReference type="RefSeq" id="WP_116880246.1">
    <property type="nucleotide sequence ID" value="NZ_QURB01000002.1"/>
</dbReference>
<feature type="transmembrane region" description="Helical" evidence="2">
    <location>
        <begin position="142"/>
        <end position="166"/>
    </location>
</feature>
<dbReference type="Proteomes" id="UP000257127">
    <property type="component" value="Unassembled WGS sequence"/>
</dbReference>
<dbReference type="Gene3D" id="3.40.1090.10">
    <property type="entry name" value="Cytosolic phospholipase A2 catalytic domain"/>
    <property type="match status" value="1"/>
</dbReference>
<keyword evidence="1" id="KW-0443">Lipid metabolism</keyword>
<keyword evidence="2" id="KW-0472">Membrane</keyword>
<evidence type="ECO:0000313" key="5">
    <source>
        <dbReference type="Proteomes" id="UP000257127"/>
    </source>
</evidence>
<dbReference type="EMBL" id="QURB01000002">
    <property type="protein sequence ID" value="RFC55266.1"/>
    <property type="molecule type" value="Genomic_DNA"/>
</dbReference>
<protein>
    <recommendedName>
        <fullName evidence="3">PNPLA domain-containing protein</fullName>
    </recommendedName>
</protein>
<dbReference type="Pfam" id="PF01734">
    <property type="entry name" value="Patatin"/>
    <property type="match status" value="1"/>
</dbReference>
<sequence>MIKLILKFLAALRAFFPINLVFSQIKYNLIVLFYWIFLFGIINSAIGLGIGLPYLFLSPEYLGLSSYLAFFILGTSVGGFIMAFHIYSYIQIGPKYPFIATLSRPFYKFSLNNSLIPFAFIINFCLRIYYFRIEQEYVGEYIVYGQIACLLGGILLFILISLLYFFPTNKDLLSFTGKRSEEFKRKTSNIKTTLHRKQTWYEPFMTKNVDRYYYIGSRFKIRQSRSSSHYDINVLNKVFSQNHINASLFEILLLFTYILIGFFRDHEIFQVPASVSVMMIMTIIIMLISALFSWFKAWTYPFIVAAFFLVNYLSTITDFFQFRSSAFGLSYEKEKLVDFSKSSLIDFRYSDSIIQKDYDNYIQTLENWKRKTGKQKPKLILLNTSGGGLRSAMWTFRVLQELDSITGNEFSKNIQMITGASGGMVGAAYYRDLIILQNNGEIENRTNNRYLSNISKDLLNRLSFSISTNDLLFRFQKVNINDHSYSKDRGYAFEQALISNLDGALDHSLGEYEQYETSGLVPTMIFTPTIVNDGRRLLVSAQHHGYLQSMSQLDERVGLNPQMENIEFLKYFDKNEPHEVRFTSVLRMSATFPYIMPMITMPSNPGMQIMDAGIRDNYGSKITVRYLIALRKWIKENTSGVVVLKVRDTKKTLIGEKFENIGLFDRLLLPFGNMYGNFPRVQDFNQDELFSTAIRSMEYPIQVVTFNLRENYNDKISLSWHLTKKEKEKIINAVHSKENQESLNHLLSILKLENIRKKEK</sequence>
<keyword evidence="2" id="KW-0812">Transmembrane</keyword>
<evidence type="ECO:0000313" key="4">
    <source>
        <dbReference type="EMBL" id="RFC55266.1"/>
    </source>
</evidence>
<proteinExistence type="predicted"/>
<dbReference type="InterPro" id="IPR002641">
    <property type="entry name" value="PNPLA_dom"/>
</dbReference>
<feature type="transmembrane region" description="Helical" evidence="2">
    <location>
        <begin position="110"/>
        <end position="130"/>
    </location>
</feature>
<dbReference type="InterPro" id="IPR016035">
    <property type="entry name" value="Acyl_Trfase/lysoPLipase"/>
</dbReference>
<organism evidence="4 5">
    <name type="scientific">Brumimicrobium aurantiacum</name>
    <dbReference type="NCBI Taxonomy" id="1737063"/>
    <lineage>
        <taxon>Bacteria</taxon>
        <taxon>Pseudomonadati</taxon>
        <taxon>Bacteroidota</taxon>
        <taxon>Flavobacteriia</taxon>
        <taxon>Flavobacteriales</taxon>
        <taxon>Crocinitomicaceae</taxon>
        <taxon>Brumimicrobium</taxon>
    </lineage>
</organism>
<evidence type="ECO:0000256" key="2">
    <source>
        <dbReference type="SAM" id="Phobius"/>
    </source>
</evidence>
<gene>
    <name evidence="4" type="ORF">DXU93_05445</name>
</gene>
<feature type="transmembrane region" description="Helical" evidence="2">
    <location>
        <begin position="275"/>
        <end position="294"/>
    </location>
</feature>
<feature type="transmembrane region" description="Helical" evidence="2">
    <location>
        <begin position="33"/>
        <end position="56"/>
    </location>
</feature>
<keyword evidence="2" id="KW-1133">Transmembrane helix</keyword>
<accession>A0A3E1F0C6</accession>
<evidence type="ECO:0000259" key="3">
    <source>
        <dbReference type="Pfam" id="PF01734"/>
    </source>
</evidence>
<name>A0A3E1F0C6_9FLAO</name>
<comment type="caution">
    <text evidence="4">The sequence shown here is derived from an EMBL/GenBank/DDBJ whole genome shotgun (WGS) entry which is preliminary data.</text>
</comment>